<dbReference type="Proteomes" id="UP000887572">
    <property type="component" value="Unplaced"/>
</dbReference>
<evidence type="ECO:0000256" key="6">
    <source>
        <dbReference type="RuleBase" id="RU364123"/>
    </source>
</evidence>
<evidence type="ECO:0000259" key="9">
    <source>
        <dbReference type="Pfam" id="PF19292"/>
    </source>
</evidence>
<dbReference type="InterPro" id="IPR008734">
    <property type="entry name" value="PHK_A/B_su"/>
</dbReference>
<evidence type="ECO:0000256" key="3">
    <source>
        <dbReference type="ARBA" id="ARBA00022600"/>
    </source>
</evidence>
<feature type="domain" description="GH15-like" evidence="8">
    <location>
        <begin position="50"/>
        <end position="833"/>
    </location>
</feature>
<dbReference type="WBParaSite" id="Gr19_v10_g10412.t1">
    <property type="protein sequence ID" value="Gr19_v10_g10412.t1"/>
    <property type="gene ID" value="Gr19_v10_g10412"/>
</dbReference>
<keyword evidence="4 6" id="KW-0112">Calmodulin-binding</keyword>
<keyword evidence="6" id="KW-1003">Cell membrane</keyword>
<evidence type="ECO:0000256" key="4">
    <source>
        <dbReference type="ARBA" id="ARBA00022860"/>
    </source>
</evidence>
<proteinExistence type="inferred from homology"/>
<comment type="similarity">
    <text evidence="2 6">Belongs to the phosphorylase b kinase regulatory chain family.</text>
</comment>
<feature type="compositionally biased region" description="Polar residues" evidence="7">
    <location>
        <begin position="1763"/>
        <end position="1779"/>
    </location>
</feature>
<comment type="pathway">
    <text evidence="1 6">Glycan biosynthesis; glycogen metabolism.</text>
</comment>
<feature type="region of interest" description="Disordered" evidence="7">
    <location>
        <begin position="1884"/>
        <end position="1908"/>
    </location>
</feature>
<dbReference type="SUPFAM" id="SSF48208">
    <property type="entry name" value="Six-hairpin glycosidases"/>
    <property type="match status" value="1"/>
</dbReference>
<protein>
    <recommendedName>
        <fullName evidence="6">Phosphorylase b kinase regulatory subunit</fullName>
    </recommendedName>
</protein>
<keyword evidence="5 6" id="KW-0119">Carbohydrate metabolism</keyword>
<sequence>MPSSNTTKANSLERLRVDVDSIFELVRRLIIDHQSVTTGLFPRYSKGSDFGYARDTIYCSLACWACSLAYKRLDDDRGRETELCQTAVKGMRGVLFCWMQQVEKLNCFKMNNSPEFALHSRFDLQTGAELGNVPFPHLQMDLIALFILILNLVFYIERTYRTPDFGIWERGTRYNRGFPELHSSSLGFVKAALESVNGFNAYGNKGTSDSVIYVDIDGHNRNRTTFETLLPRESNSKNTDASLILTIGWPAFATHDDQKFETTLNKCLRHLEGRFGLRRFLRDGFRTELEDTTRRFYEAEETVQFSGIESQFPMFLACISITAFFKGDNSLADKYWKKFEQLLVRKSSNNSTINEDDDCMLVCPECYCISEEHMKSERETLNSQPFFPIPHAEFGHHLWSNAVLVVGLLLKERLIHFSDIDPIYRHLPAGQRPRNMPVMPSSAFHGRMKGNPVVQIALISESVQLQMVLSTFGITTQTPHEVEPVQIWPSWRMVKLFEHLGQDQKLGLRGRPLRPLGPLNTSKIFRICGNTVVLYPLIFELKDFYTNADSSTLIEDIKGDLEFIARRWKLTGRPTFCMILREENVAGEYFANMLDLLVKLKNGFVNGVRVRLGRIHQLINTGCIEHIDMVDPDDVEFDVDPLEEIDANEAQFRSRTNLRNIPPENADGLAEQEMSAKEDHELYQLIARNNTDNLRGIAFAIAIMQTRYPGTFVVQGETLGSRMERVYSQACQCRYWWLVRYCAAKLRKTVISLAPSVTNLLVRGKQVIIGQKSCKEVTVSSPSTPLELQNALFDSCHEPHAAVFQQELIIACSDLITQKTASFDGVLTIRLAWYTDAIDMLLNFAKEDYKNRREPSNGRDAAPMATTTHDLVEFFERVCPASVLRDLENGKEIVAFDLPPTIVKNLLSELMTKQDVWKLFSPLQMKKLNGALNRVPTNLYDRVWKILERVEQGMVISGHVLPQYPTLHVMTQHELNFSYKIESMMSDIANPEYRQLIVELFCIVATIMERNSEVYFVGALDCDLLLKQAFNMFCEERRIKDRVDMAPFYAIDDDPSAASTSSYLIRIVVDKLLKDTNTKHTIGLRNTEPKSPRAETVGPKQPNRKVPALKRWRPNSEPKGPVLCFDTCCVRCCKKFYFCSIRHSDFSALGRSALGYFLFYSPILQFDLLLVKKCYWRPNVRAPKQRRPNVPGAQRAAPKRPTLSLLRAMNWNPSFAKLPTAATATETENDVSTECDNIRTIDATSNGAPYKKSLTVLKQLKQIYLTEESQNKRQNALQILHNASEILSHLFFLKNGASKHLLGQYVDKTLKALKQTTSLSHDQYVGPVIALENRKTQRMLCLVEAITELLVLDVATFGLNVDAYEKCGKMRREIANALMNVVYQQREAKSRLCSNIAFLRRVSDIIANVPYLDQYYAGLVQNVSYNADKKSDLSFGPQLAITVPPLVRVVTLIMGDGQRNASMNLEHSQKQRLYKLFSALWNLAESPIENKRVMCHDFPSFVPLLLRIMVVDPREVPLIQAAIGIFKHLCTFIIQYPELFSKTLGSGVVRALLHQIYSSSSDLIIDALAALSILCRHPYAAHELLCHKSCLQNIQFLTKNTNEGIVRAARTLIDMINSVYYQAVALQNGMFSSVVGWNCALTSVEANHFGQHRHQIPGGGGDFAVHYNTLPRAAQQNFFKAQKEHNTAKSPMEMPKGVLRQQNCHLNSEQNVQQSGRAQNGQMADENREELRLSSNEADVGETPEESAFVTEPLIEAGQDLSTSVQCTRDGSPQSSFHSRSVDGVANGEEWPSVRSTSFNSRRSSGADSPASPSDLPDSPSQCVGHKPFQLEAMALLIKKALEEDEDEGKNGKIGPRVVGESRPIVFDENGQSVVEAIEHRKKIKNAQANDDNNSENTNSGDTLAENASTNSVNDAFLDDVIRNYMPKPTTQCHASSIQIARPEQRSGAKGQIQNWGNNDTREFVGFNESKSQASIDRTEQKHCDLVDGYAKGGFSQKVFTELPADVDAEFGAQWMVVDCGAASSPKMGEDHPERSRFSLKKTHSQSSIPRPSAAATHLDRPTTTRSSMRTQKAPPLAPKPNIFKLAKSDRPPSMVFPPFACHSLPPNPDQTGQHPINQID</sequence>
<dbReference type="InterPro" id="IPR011989">
    <property type="entry name" value="ARM-like"/>
</dbReference>
<keyword evidence="3 6" id="KW-0321">Glycogen metabolism</keyword>
<feature type="compositionally biased region" description="Polar residues" evidence="7">
    <location>
        <begin position="2110"/>
        <end position="2121"/>
    </location>
</feature>
<feature type="region of interest" description="Disordered" evidence="7">
    <location>
        <begin position="1763"/>
        <end position="1825"/>
    </location>
</feature>
<evidence type="ECO:0000256" key="2">
    <source>
        <dbReference type="ARBA" id="ARBA00007128"/>
    </source>
</evidence>
<evidence type="ECO:0000256" key="5">
    <source>
        <dbReference type="ARBA" id="ARBA00023277"/>
    </source>
</evidence>
<comment type="subcellular location">
    <subcellularLocation>
        <location evidence="6">Cell membrane</location>
        <topology evidence="6">Lipid-anchor</topology>
        <orientation evidence="6">Cytoplasmic side</orientation>
    </subcellularLocation>
</comment>
<comment type="function">
    <text evidence="6">Phosphorylase b kinase catalyzes the phosphorylation of serine in certain substrates, including troponin I.</text>
</comment>
<feature type="region of interest" description="Disordered" evidence="7">
    <location>
        <begin position="1083"/>
        <end position="1105"/>
    </location>
</feature>
<keyword evidence="6" id="KW-0636">Prenylation</keyword>
<name>A0A914GU34_GLORO</name>
<dbReference type="InterPro" id="IPR016024">
    <property type="entry name" value="ARM-type_fold"/>
</dbReference>
<evidence type="ECO:0000313" key="10">
    <source>
        <dbReference type="Proteomes" id="UP000887572"/>
    </source>
</evidence>
<evidence type="ECO:0000256" key="7">
    <source>
        <dbReference type="SAM" id="MobiDB-lite"/>
    </source>
</evidence>
<dbReference type="InterPro" id="IPR045583">
    <property type="entry name" value="KPBA/B_C"/>
</dbReference>
<dbReference type="Pfam" id="PF00723">
    <property type="entry name" value="Glyco_hydro_15"/>
    <property type="match status" value="1"/>
</dbReference>
<evidence type="ECO:0000259" key="8">
    <source>
        <dbReference type="Pfam" id="PF00723"/>
    </source>
</evidence>
<dbReference type="Pfam" id="PF19292">
    <property type="entry name" value="KPBB_C"/>
    <property type="match status" value="1"/>
</dbReference>
<reference evidence="11" key="1">
    <citation type="submission" date="2022-11" db="UniProtKB">
        <authorList>
            <consortium name="WormBaseParasite"/>
        </authorList>
    </citation>
    <scope>IDENTIFICATION</scope>
</reference>
<dbReference type="InterPro" id="IPR011613">
    <property type="entry name" value="GH15-like"/>
</dbReference>
<keyword evidence="6" id="KW-0449">Lipoprotein</keyword>
<dbReference type="GO" id="GO:0005516">
    <property type="term" value="F:calmodulin binding"/>
    <property type="evidence" value="ECO:0007669"/>
    <property type="project" value="UniProtKB-KW"/>
</dbReference>
<feature type="domain" description="Phosphorylase b kinase regulatory subunit alpha/beta C-terminal" evidence="9">
    <location>
        <begin position="923"/>
        <end position="1037"/>
    </location>
</feature>
<dbReference type="InterPro" id="IPR008928">
    <property type="entry name" value="6-hairpin_glycosidase_sf"/>
</dbReference>
<dbReference type="GO" id="GO:0005977">
    <property type="term" value="P:glycogen metabolic process"/>
    <property type="evidence" value="ECO:0007669"/>
    <property type="project" value="UniProtKB-KW"/>
</dbReference>
<dbReference type="SUPFAM" id="SSF48371">
    <property type="entry name" value="ARM repeat"/>
    <property type="match status" value="1"/>
</dbReference>
<evidence type="ECO:0000313" key="11">
    <source>
        <dbReference type="WBParaSite" id="Gr19_v10_g10412.t1"/>
    </source>
</evidence>
<dbReference type="Gene3D" id="1.25.10.10">
    <property type="entry name" value="Leucine-rich Repeat Variant"/>
    <property type="match status" value="1"/>
</dbReference>
<feature type="region of interest" description="Disordered" evidence="7">
    <location>
        <begin position="2024"/>
        <end position="2121"/>
    </location>
</feature>
<dbReference type="PANTHER" id="PTHR10749">
    <property type="entry name" value="PHOSPHORYLASE B KINASE REGULATORY SUBUNIT"/>
    <property type="match status" value="1"/>
</dbReference>
<keyword evidence="10" id="KW-1185">Reference proteome</keyword>
<feature type="compositionally biased region" description="Polar residues" evidence="7">
    <location>
        <begin position="1887"/>
        <end position="1908"/>
    </location>
</feature>
<feature type="region of interest" description="Disordered" evidence="7">
    <location>
        <begin position="1711"/>
        <end position="1746"/>
    </location>
</feature>
<evidence type="ECO:0000256" key="1">
    <source>
        <dbReference type="ARBA" id="ARBA00005131"/>
    </source>
</evidence>
<keyword evidence="6" id="KW-0472">Membrane</keyword>
<feature type="compositionally biased region" description="Basic and acidic residues" evidence="7">
    <location>
        <begin position="2028"/>
        <end position="2037"/>
    </location>
</feature>
<feature type="compositionally biased region" description="Low complexity" evidence="7">
    <location>
        <begin position="1801"/>
        <end position="1821"/>
    </location>
</feature>
<organism evidence="10 11">
    <name type="scientific">Globodera rostochiensis</name>
    <name type="common">Golden nematode worm</name>
    <name type="synonym">Heterodera rostochiensis</name>
    <dbReference type="NCBI Taxonomy" id="31243"/>
    <lineage>
        <taxon>Eukaryota</taxon>
        <taxon>Metazoa</taxon>
        <taxon>Ecdysozoa</taxon>
        <taxon>Nematoda</taxon>
        <taxon>Chromadorea</taxon>
        <taxon>Rhabditida</taxon>
        <taxon>Tylenchina</taxon>
        <taxon>Tylenchomorpha</taxon>
        <taxon>Tylenchoidea</taxon>
        <taxon>Heteroderidae</taxon>
        <taxon>Heteroderinae</taxon>
        <taxon>Globodera</taxon>
    </lineage>
</organism>
<accession>A0A914GU34</accession>
<feature type="compositionally biased region" description="Polar residues" evidence="7">
    <location>
        <begin position="1711"/>
        <end position="1722"/>
    </location>
</feature>
<dbReference type="PANTHER" id="PTHR10749:SF8">
    <property type="entry name" value="PHOSPHORYLASE B KINASE REGULATORY SUBUNIT BETA"/>
    <property type="match status" value="1"/>
</dbReference>
<dbReference type="GO" id="GO:0005964">
    <property type="term" value="C:phosphorylase kinase complex"/>
    <property type="evidence" value="ECO:0007669"/>
    <property type="project" value="TreeGrafter"/>
</dbReference>
<dbReference type="GO" id="GO:0005886">
    <property type="term" value="C:plasma membrane"/>
    <property type="evidence" value="ECO:0007669"/>
    <property type="project" value="UniProtKB-SubCell"/>
</dbReference>